<name>A0A073IJF7_9RHOB</name>
<evidence type="ECO:0000313" key="3">
    <source>
        <dbReference type="Proteomes" id="UP000027734"/>
    </source>
</evidence>
<dbReference type="OrthoDB" id="7721289at2"/>
<dbReference type="InterPro" id="IPR037107">
    <property type="entry name" value="Put_OMP_sf"/>
</dbReference>
<keyword evidence="1" id="KW-0732">Signal</keyword>
<dbReference type="EMBL" id="JAMC01000002">
    <property type="protein sequence ID" value="KEJ89720.1"/>
    <property type="molecule type" value="Genomic_DNA"/>
</dbReference>
<evidence type="ECO:0000256" key="1">
    <source>
        <dbReference type="SAM" id="SignalP"/>
    </source>
</evidence>
<dbReference type="Gene3D" id="2.40.128.140">
    <property type="entry name" value="Outer membrane protein"/>
    <property type="match status" value="1"/>
</dbReference>
<gene>
    <name evidence="2" type="ORF">DSW25_05715</name>
</gene>
<dbReference type="AlphaFoldDB" id="A0A073IJF7"/>
<feature type="chain" id="PRO_5001689751" description="DUF2219 domain-containing protein" evidence="1">
    <location>
        <begin position="26"/>
        <end position="309"/>
    </location>
</feature>
<protein>
    <recommendedName>
        <fullName evidence="4">DUF2219 domain-containing protein</fullName>
    </recommendedName>
</protein>
<dbReference type="InterPro" id="IPR018707">
    <property type="entry name" value="LpxR"/>
</dbReference>
<dbReference type="RefSeq" id="WP_025058346.1">
    <property type="nucleotide sequence ID" value="NZ_JAMC01000002.1"/>
</dbReference>
<feature type="signal peptide" evidence="1">
    <location>
        <begin position="1"/>
        <end position="25"/>
    </location>
</feature>
<dbReference type="Pfam" id="PF09982">
    <property type="entry name" value="LpxR"/>
    <property type="match status" value="1"/>
</dbReference>
<evidence type="ECO:0008006" key="4">
    <source>
        <dbReference type="Google" id="ProtNLM"/>
    </source>
</evidence>
<dbReference type="Proteomes" id="UP000027734">
    <property type="component" value="Unassembled WGS sequence"/>
</dbReference>
<proteinExistence type="predicted"/>
<evidence type="ECO:0000313" key="2">
    <source>
        <dbReference type="EMBL" id="KEJ89720.1"/>
    </source>
</evidence>
<accession>A0A073IJF7</accession>
<dbReference type="eggNOG" id="ENOG502Z7MF">
    <property type="taxonomic scope" value="Bacteria"/>
</dbReference>
<keyword evidence="3" id="KW-1185">Reference proteome</keyword>
<sequence>MFKRVTSAFAAFALSILVAIPSAHAEERTKLGYGRLMTNDYFGDGKDRWRTGSWTSSRIWGSGWDGRAPNAFGDLIELRLSSEIFAPDNLTRASAGDRPYAGALSIGAHTHFTWQGLDAAVGADLVVTGSDTGLGSFQRAVHKVLGVRQPSRVTLADQISNGVHPTVVGELGRDLALAPRLNIRPFIEGRAGAETMLRAGIDLTFGSMGQGELLVRESVTGHRYRVISNDENGGFSFLLGADIAHVEDSIYLPEDRGFVLTDSRDRLRAGVHWQGERASAFYGLTYLGEEFEAQKEGQVVGSIRINLSF</sequence>
<dbReference type="STRING" id="1300350.Z948_891"/>
<organism evidence="2 3">
    <name type="scientific">Sulfitobacter donghicola DSW-25 = KCTC 12864 = JCM 14565</name>
    <dbReference type="NCBI Taxonomy" id="1300350"/>
    <lineage>
        <taxon>Bacteria</taxon>
        <taxon>Pseudomonadati</taxon>
        <taxon>Pseudomonadota</taxon>
        <taxon>Alphaproteobacteria</taxon>
        <taxon>Rhodobacterales</taxon>
        <taxon>Roseobacteraceae</taxon>
        <taxon>Sulfitobacter</taxon>
    </lineage>
</organism>
<comment type="caution">
    <text evidence="2">The sequence shown here is derived from an EMBL/GenBank/DDBJ whole genome shotgun (WGS) entry which is preliminary data.</text>
</comment>
<reference evidence="2 3" key="1">
    <citation type="submission" date="2014-01" db="EMBL/GenBank/DDBJ databases">
        <title>Sulfitobacter donghicola JCM 14565 Genome Sequencing.</title>
        <authorList>
            <person name="Lai Q."/>
            <person name="Hong Z."/>
        </authorList>
    </citation>
    <scope>NUCLEOTIDE SEQUENCE [LARGE SCALE GENOMIC DNA]</scope>
    <source>
        <strain evidence="2 3">JCM 14565</strain>
    </source>
</reference>